<feature type="domain" description="At1g61320/AtMIF1 LRR" evidence="2">
    <location>
        <begin position="97"/>
        <end position="281"/>
    </location>
</feature>
<dbReference type="Proteomes" id="UP001341840">
    <property type="component" value="Unassembled WGS sequence"/>
</dbReference>
<organism evidence="3 4">
    <name type="scientific">Stylosanthes scabra</name>
    <dbReference type="NCBI Taxonomy" id="79078"/>
    <lineage>
        <taxon>Eukaryota</taxon>
        <taxon>Viridiplantae</taxon>
        <taxon>Streptophyta</taxon>
        <taxon>Embryophyta</taxon>
        <taxon>Tracheophyta</taxon>
        <taxon>Spermatophyta</taxon>
        <taxon>Magnoliopsida</taxon>
        <taxon>eudicotyledons</taxon>
        <taxon>Gunneridae</taxon>
        <taxon>Pentapetalae</taxon>
        <taxon>rosids</taxon>
        <taxon>fabids</taxon>
        <taxon>Fabales</taxon>
        <taxon>Fabaceae</taxon>
        <taxon>Papilionoideae</taxon>
        <taxon>50 kb inversion clade</taxon>
        <taxon>dalbergioids sensu lato</taxon>
        <taxon>Dalbergieae</taxon>
        <taxon>Pterocarpus clade</taxon>
        <taxon>Stylosanthes</taxon>
    </lineage>
</organism>
<evidence type="ECO:0008006" key="5">
    <source>
        <dbReference type="Google" id="ProtNLM"/>
    </source>
</evidence>
<feature type="domain" description="F-box" evidence="1">
    <location>
        <begin position="18"/>
        <end position="57"/>
    </location>
</feature>
<evidence type="ECO:0000313" key="3">
    <source>
        <dbReference type="EMBL" id="MED6185426.1"/>
    </source>
</evidence>
<dbReference type="Pfam" id="PF00646">
    <property type="entry name" value="F-box"/>
    <property type="match status" value="1"/>
</dbReference>
<reference evidence="3 4" key="1">
    <citation type="journal article" date="2023" name="Plants (Basel)">
        <title>Bridging the Gap: Combining Genomics and Transcriptomics Approaches to Understand Stylosanthes scabra, an Orphan Legume from the Brazilian Caatinga.</title>
        <authorList>
            <person name="Ferreira-Neto J.R.C."/>
            <person name="da Silva M.D."/>
            <person name="Binneck E."/>
            <person name="de Melo N.F."/>
            <person name="da Silva R.H."/>
            <person name="de Melo A.L.T.M."/>
            <person name="Pandolfi V."/>
            <person name="Bustamante F.O."/>
            <person name="Brasileiro-Vidal A.C."/>
            <person name="Benko-Iseppon A.M."/>
        </authorList>
    </citation>
    <scope>NUCLEOTIDE SEQUENCE [LARGE SCALE GENOMIC DNA]</scope>
    <source>
        <tissue evidence="3">Leaves</tissue>
    </source>
</reference>
<dbReference type="InterPro" id="IPR032675">
    <property type="entry name" value="LRR_dom_sf"/>
</dbReference>
<proteinExistence type="predicted"/>
<evidence type="ECO:0000259" key="2">
    <source>
        <dbReference type="Pfam" id="PF23622"/>
    </source>
</evidence>
<evidence type="ECO:0000259" key="1">
    <source>
        <dbReference type="Pfam" id="PF00646"/>
    </source>
</evidence>
<dbReference type="Pfam" id="PF23622">
    <property type="entry name" value="LRR_At1g61320_AtMIF1"/>
    <property type="match status" value="2"/>
</dbReference>
<dbReference type="PANTHER" id="PTHR34145">
    <property type="entry name" value="OS02G0105600 PROTEIN"/>
    <property type="match status" value="1"/>
</dbReference>
<evidence type="ECO:0000313" key="4">
    <source>
        <dbReference type="Proteomes" id="UP001341840"/>
    </source>
</evidence>
<name>A0ABU6WKP8_9FABA</name>
<comment type="caution">
    <text evidence="3">The sequence shown here is derived from an EMBL/GenBank/DDBJ whole genome shotgun (WGS) entry which is preliminary data.</text>
</comment>
<accession>A0ABU6WKP8</accession>
<dbReference type="SUPFAM" id="SSF52058">
    <property type="entry name" value="L domain-like"/>
    <property type="match status" value="1"/>
</dbReference>
<dbReference type="InterPro" id="IPR036047">
    <property type="entry name" value="F-box-like_dom_sf"/>
</dbReference>
<gene>
    <name evidence="3" type="ORF">PIB30_056957</name>
</gene>
<dbReference type="Gene3D" id="3.80.10.10">
    <property type="entry name" value="Ribonuclease Inhibitor"/>
    <property type="match status" value="1"/>
</dbReference>
<keyword evidence="4" id="KW-1185">Reference proteome</keyword>
<sequence length="560" mass="64833">MILYFAISAEVEKKMDRISGLPKAILHDILARLPEEDSARTSVLSKAWRETWCTFPILSISSNHFFWSQDVTIENSHRLIDKVIDYVERRLLRLHDRGLAIKEFKLMMDYVDHEYMSHYLDLWLNMAIESGCEVLELCLPGGFLGVEYSQDRFYDLPLRVIESKSLTELEFTGGIRVDQAFLTHSIKLYSLRKLTLCNLLFTHEGIIDHLISHCPVIESLTVNYCDVYNPLSIENPEVSRFNNVKSLFLHGLHKLKKADVQGIQEVYLDAPNLDFLHYSPSHSDASFKLNLDTFTNLRSLCLWNLTISDIGDKWFLELFSNLPFLEWLELSHCSLFERINIMSAQLKVFQLLRCSDVKEVNIDAPNLLSLSYKVNNQPSISFWRSSGQLEVKVYSIVDFRYLDSLRKCIQNIKPQNILASVSLFIYQSFPIEPKHGAFQVSSIPPTIERLELRCGPKNEALYFPFMDYLFSCCCPEYISFRLGSYLDSKAFIVFFYETLMGRKEGKCHCSSSNTKCWWHALKIVKVTCSFKIDENTDLKTMLDALPKCFSKGKISFILEL</sequence>
<protein>
    <recommendedName>
        <fullName evidence="5">F-box domain-containing protein</fullName>
    </recommendedName>
</protein>
<dbReference type="InterPro" id="IPR001810">
    <property type="entry name" value="F-box_dom"/>
</dbReference>
<dbReference type="InterPro" id="IPR055357">
    <property type="entry name" value="LRR_At1g61320_AtMIF1"/>
</dbReference>
<dbReference type="SUPFAM" id="SSF81383">
    <property type="entry name" value="F-box domain"/>
    <property type="match status" value="1"/>
</dbReference>
<dbReference type="InterPro" id="IPR053772">
    <property type="entry name" value="At1g61320/At1g61330-like"/>
</dbReference>
<feature type="domain" description="At1g61320/AtMIF1 LRR" evidence="2">
    <location>
        <begin position="290"/>
        <end position="392"/>
    </location>
</feature>
<dbReference type="EMBL" id="JASCZI010181703">
    <property type="protein sequence ID" value="MED6185426.1"/>
    <property type="molecule type" value="Genomic_DNA"/>
</dbReference>